<dbReference type="EMBL" id="JAAIUW010000013">
    <property type="protein sequence ID" value="KAF7805160.1"/>
    <property type="molecule type" value="Genomic_DNA"/>
</dbReference>
<dbReference type="AlphaFoldDB" id="A0A834W141"/>
<proteinExistence type="predicted"/>
<protein>
    <submittedName>
        <fullName evidence="1">Uncharacterized protein</fullName>
    </submittedName>
</protein>
<sequence>MGEILEKREILCGGRKKQVPGVCINCVSQLLGVLRSPNFERRGGNGDTDPKG</sequence>
<organism evidence="1 2">
    <name type="scientific">Senna tora</name>
    <dbReference type="NCBI Taxonomy" id="362788"/>
    <lineage>
        <taxon>Eukaryota</taxon>
        <taxon>Viridiplantae</taxon>
        <taxon>Streptophyta</taxon>
        <taxon>Embryophyta</taxon>
        <taxon>Tracheophyta</taxon>
        <taxon>Spermatophyta</taxon>
        <taxon>Magnoliopsida</taxon>
        <taxon>eudicotyledons</taxon>
        <taxon>Gunneridae</taxon>
        <taxon>Pentapetalae</taxon>
        <taxon>rosids</taxon>
        <taxon>fabids</taxon>
        <taxon>Fabales</taxon>
        <taxon>Fabaceae</taxon>
        <taxon>Caesalpinioideae</taxon>
        <taxon>Cassia clade</taxon>
        <taxon>Senna</taxon>
    </lineage>
</organism>
<reference evidence="1" key="1">
    <citation type="submission" date="2020-09" db="EMBL/GenBank/DDBJ databases">
        <title>Genome-Enabled Discovery of Anthraquinone Biosynthesis in Senna tora.</title>
        <authorList>
            <person name="Kang S.-H."/>
            <person name="Pandey R.P."/>
            <person name="Lee C.-M."/>
            <person name="Sim J.-S."/>
            <person name="Jeong J.-T."/>
            <person name="Choi B.-S."/>
            <person name="Jung M."/>
            <person name="Ginzburg D."/>
            <person name="Zhao K."/>
            <person name="Won S.Y."/>
            <person name="Oh T.-J."/>
            <person name="Yu Y."/>
            <person name="Kim N.-H."/>
            <person name="Lee O.R."/>
            <person name="Lee T.-H."/>
            <person name="Bashyal P."/>
            <person name="Kim T.-S."/>
            <person name="Lee W.-H."/>
            <person name="Kawkins C."/>
            <person name="Kim C.-K."/>
            <person name="Kim J.S."/>
            <person name="Ahn B.O."/>
            <person name="Rhee S.Y."/>
            <person name="Sohng J.K."/>
        </authorList>
    </citation>
    <scope>NUCLEOTIDE SEQUENCE</scope>
    <source>
        <tissue evidence="1">Leaf</tissue>
    </source>
</reference>
<evidence type="ECO:0000313" key="1">
    <source>
        <dbReference type="EMBL" id="KAF7805160.1"/>
    </source>
</evidence>
<accession>A0A834W141</accession>
<dbReference type="Proteomes" id="UP000634136">
    <property type="component" value="Unassembled WGS sequence"/>
</dbReference>
<gene>
    <name evidence="1" type="ORF">G2W53_044271</name>
</gene>
<name>A0A834W141_9FABA</name>
<evidence type="ECO:0000313" key="2">
    <source>
        <dbReference type="Proteomes" id="UP000634136"/>
    </source>
</evidence>
<comment type="caution">
    <text evidence="1">The sequence shown here is derived from an EMBL/GenBank/DDBJ whole genome shotgun (WGS) entry which is preliminary data.</text>
</comment>
<keyword evidence="2" id="KW-1185">Reference proteome</keyword>